<keyword evidence="2" id="KW-0812">Transmembrane</keyword>
<feature type="domain" description="Transglycosylase SLT" evidence="3">
    <location>
        <begin position="352"/>
        <end position="396"/>
    </location>
</feature>
<feature type="compositionally biased region" description="Low complexity" evidence="1">
    <location>
        <begin position="101"/>
        <end position="112"/>
    </location>
</feature>
<name>A0A6V8K9C5_9ACTN</name>
<evidence type="ECO:0000313" key="5">
    <source>
        <dbReference type="Proteomes" id="UP000482800"/>
    </source>
</evidence>
<dbReference type="Gene3D" id="1.10.530.10">
    <property type="match status" value="1"/>
</dbReference>
<dbReference type="Pfam" id="PF13406">
    <property type="entry name" value="SLT_2"/>
    <property type="match status" value="1"/>
</dbReference>
<reference evidence="4 5" key="2">
    <citation type="submission" date="2020-03" db="EMBL/GenBank/DDBJ databases">
        <authorList>
            <person name="Ichikawa N."/>
            <person name="Kimura A."/>
            <person name="Kitahashi Y."/>
            <person name="Uohara A."/>
        </authorList>
    </citation>
    <scope>NUCLEOTIDE SEQUENCE [LARGE SCALE GENOMIC DNA]</scope>
    <source>
        <strain evidence="4 5">NBRC 108639</strain>
    </source>
</reference>
<organism evidence="4 5">
    <name type="scientific">Phytohabitans houttuyneae</name>
    <dbReference type="NCBI Taxonomy" id="1076126"/>
    <lineage>
        <taxon>Bacteria</taxon>
        <taxon>Bacillati</taxon>
        <taxon>Actinomycetota</taxon>
        <taxon>Actinomycetes</taxon>
        <taxon>Micromonosporales</taxon>
        <taxon>Micromonosporaceae</taxon>
    </lineage>
</organism>
<comment type="caution">
    <text evidence="4">The sequence shown here is derived from an EMBL/GenBank/DDBJ whole genome shotgun (WGS) entry which is preliminary data.</text>
</comment>
<feature type="transmembrane region" description="Helical" evidence="2">
    <location>
        <begin position="165"/>
        <end position="187"/>
    </location>
</feature>
<proteinExistence type="predicted"/>
<dbReference type="GO" id="GO:0008933">
    <property type="term" value="F:peptidoglycan lytic transglycosylase activity"/>
    <property type="evidence" value="ECO:0007669"/>
    <property type="project" value="TreeGrafter"/>
</dbReference>
<feature type="region of interest" description="Disordered" evidence="1">
    <location>
        <begin position="1"/>
        <end position="112"/>
    </location>
</feature>
<dbReference type="Proteomes" id="UP000482800">
    <property type="component" value="Unassembled WGS sequence"/>
</dbReference>
<evidence type="ECO:0000259" key="3">
    <source>
        <dbReference type="Pfam" id="PF13406"/>
    </source>
</evidence>
<dbReference type="InterPro" id="IPR043426">
    <property type="entry name" value="MltB-like"/>
</dbReference>
<dbReference type="GO" id="GO:0009253">
    <property type="term" value="P:peptidoglycan catabolic process"/>
    <property type="evidence" value="ECO:0007669"/>
    <property type="project" value="TreeGrafter"/>
</dbReference>
<evidence type="ECO:0000313" key="4">
    <source>
        <dbReference type="EMBL" id="GFJ80384.1"/>
    </source>
</evidence>
<feature type="compositionally biased region" description="Basic and acidic residues" evidence="1">
    <location>
        <begin position="81"/>
        <end position="91"/>
    </location>
</feature>
<dbReference type="PANTHER" id="PTHR30163">
    <property type="entry name" value="MEMBRANE-BOUND LYTIC MUREIN TRANSGLYCOSYLASE B"/>
    <property type="match status" value="1"/>
</dbReference>
<accession>A0A6V8K9C5</accession>
<gene>
    <name evidence="4" type="ORF">Phou_045640</name>
</gene>
<dbReference type="SUPFAM" id="SSF53955">
    <property type="entry name" value="Lysozyme-like"/>
    <property type="match status" value="1"/>
</dbReference>
<dbReference type="InterPro" id="IPR023346">
    <property type="entry name" value="Lysozyme-like_dom_sf"/>
</dbReference>
<dbReference type="AlphaFoldDB" id="A0A6V8K9C5"/>
<dbReference type="PANTHER" id="PTHR30163:SF8">
    <property type="entry name" value="LYTIC MUREIN TRANSGLYCOSYLASE"/>
    <property type="match status" value="1"/>
</dbReference>
<dbReference type="RefSeq" id="WP_173057746.1">
    <property type="nucleotide sequence ID" value="NZ_BAABGO010000015.1"/>
</dbReference>
<feature type="region of interest" description="Disordered" evidence="1">
    <location>
        <begin position="194"/>
        <end position="218"/>
    </location>
</feature>
<evidence type="ECO:0000256" key="1">
    <source>
        <dbReference type="SAM" id="MobiDB-lite"/>
    </source>
</evidence>
<keyword evidence="2" id="KW-0472">Membrane</keyword>
<sequence>MVDGEARSGDTGSARPLRSAAPEWAGPLGSSGAAPEEPMPATAVDEPATTVDKPAPEQREPESDWARPKPADTSGPAADETSSRPGEEKGEASPAAPPSAPAAGTAPPADDRPTVTVAAAAAVVPENPAGPRRRVRFAHGLRRAPRARDVARDVRAWSGRPSGRLTLPAVLLLVLVVVVVGAGAIAIPMTAGSRQAEPSAALSGDVTPGPTLSDGLAPLPSTGAPIIGGATPSPGATVTTAPPAGARPADVLAAWANQTGTKLDIPYVAIQAYGYAELVLDTTRPECNLKWTTLAAIAKIESNHGRHNATLGNDGESSPRILGPVLDGTGDTQRILDTDDGVLDGDITYDRAVGAMQFIPSTWKQHEIDADNDGLKDVNDIDDAALAAGNYLCQGGRNMDLATDWWNAILSYNDVRRYAQAVFDAANDYGSRSRT</sequence>
<feature type="compositionally biased region" description="Basic and acidic residues" evidence="1">
    <location>
        <begin position="54"/>
        <end position="70"/>
    </location>
</feature>
<keyword evidence="5" id="KW-1185">Reference proteome</keyword>
<dbReference type="InterPro" id="IPR031304">
    <property type="entry name" value="SLT_2"/>
</dbReference>
<evidence type="ECO:0000256" key="2">
    <source>
        <dbReference type="SAM" id="Phobius"/>
    </source>
</evidence>
<dbReference type="EMBL" id="BLPF01000001">
    <property type="protein sequence ID" value="GFJ80384.1"/>
    <property type="molecule type" value="Genomic_DNA"/>
</dbReference>
<reference evidence="4 5" key="1">
    <citation type="submission" date="2020-03" db="EMBL/GenBank/DDBJ databases">
        <title>Whole genome shotgun sequence of Phytohabitans houttuyneae NBRC 108639.</title>
        <authorList>
            <person name="Komaki H."/>
            <person name="Tamura T."/>
        </authorList>
    </citation>
    <scope>NUCLEOTIDE SEQUENCE [LARGE SCALE GENOMIC DNA]</scope>
    <source>
        <strain evidence="4 5">NBRC 108639</strain>
    </source>
</reference>
<dbReference type="CDD" id="cd13399">
    <property type="entry name" value="Slt35-like"/>
    <property type="match status" value="1"/>
</dbReference>
<keyword evidence="2" id="KW-1133">Transmembrane helix</keyword>
<protein>
    <recommendedName>
        <fullName evidence="3">Transglycosylase SLT domain-containing protein</fullName>
    </recommendedName>
</protein>